<evidence type="ECO:0000313" key="2">
    <source>
        <dbReference type="Proteomes" id="UP000575469"/>
    </source>
</evidence>
<dbReference type="AlphaFoldDB" id="A0A848NVK0"/>
<comment type="caution">
    <text evidence="1">The sequence shown here is derived from an EMBL/GenBank/DDBJ whole genome shotgun (WGS) entry which is preliminary data.</text>
</comment>
<proteinExistence type="predicted"/>
<dbReference type="Proteomes" id="UP000575469">
    <property type="component" value="Unassembled WGS sequence"/>
</dbReference>
<evidence type="ECO:0000313" key="1">
    <source>
        <dbReference type="EMBL" id="NMV37217.1"/>
    </source>
</evidence>
<dbReference type="EMBL" id="JABBZM010000003">
    <property type="protein sequence ID" value="NMV37217.1"/>
    <property type="molecule type" value="Genomic_DNA"/>
</dbReference>
<accession>A0A848NVK0</accession>
<reference evidence="1 2" key="1">
    <citation type="submission" date="2020-04" db="EMBL/GenBank/DDBJ databases">
        <title>Ralstonia insidiosa genome sequencing and assembly.</title>
        <authorList>
            <person name="Martins R.C.R."/>
            <person name="Perdigao-Neto L.V."/>
            <person name="Levin A.S.S."/>
            <person name="Costa S.F."/>
        </authorList>
    </citation>
    <scope>NUCLEOTIDE SEQUENCE [LARGE SCALE GENOMIC DNA]</scope>
    <source>
        <strain evidence="1 2">5047</strain>
    </source>
</reference>
<sequence length="94" mass="10433">MNGKVVPIRDPDFREIREALQVLQKLTEEGRLHGLMIGASLDTGDMRVAVRGCVRRSPVTGVAMASKISEEANRHFNDYLLRRFGHEAGGTVDI</sequence>
<protein>
    <submittedName>
        <fullName evidence="1">Uncharacterized protein</fullName>
    </submittedName>
</protein>
<gene>
    <name evidence="1" type="ORF">HGR00_04785</name>
</gene>
<dbReference type="RefSeq" id="WP_169339404.1">
    <property type="nucleotide sequence ID" value="NZ_JABBZM010000003.1"/>
</dbReference>
<organism evidence="1 2">
    <name type="scientific">Ralstonia insidiosa</name>
    <dbReference type="NCBI Taxonomy" id="190721"/>
    <lineage>
        <taxon>Bacteria</taxon>
        <taxon>Pseudomonadati</taxon>
        <taxon>Pseudomonadota</taxon>
        <taxon>Betaproteobacteria</taxon>
        <taxon>Burkholderiales</taxon>
        <taxon>Burkholderiaceae</taxon>
        <taxon>Ralstonia</taxon>
    </lineage>
</organism>
<name>A0A848NVK0_9RALS</name>